<dbReference type="PANTHER" id="PTHR44591">
    <property type="entry name" value="STRESS RESPONSE REGULATOR PROTEIN 1"/>
    <property type="match status" value="1"/>
</dbReference>
<accession>A0A225D7J9</accession>
<dbReference type="Gene3D" id="3.40.50.2300">
    <property type="match status" value="1"/>
</dbReference>
<keyword evidence="1 2" id="KW-0597">Phosphoprotein</keyword>
<evidence type="ECO:0000256" key="1">
    <source>
        <dbReference type="ARBA" id="ARBA00022553"/>
    </source>
</evidence>
<dbReference type="InterPro" id="IPR050595">
    <property type="entry name" value="Bact_response_regulator"/>
</dbReference>
<sequence>MPTLLVVDDERENIELLARRLGRRGFTVIAAASAEEALAKAVADHPDAILMDVKMPDVDGYEATRRLKALPATRHIPVVTLTAHAMQEDCNQALAAGADEYETKPVDLDRLVTKLRTLLAKTASATDEHG</sequence>
<evidence type="ECO:0000313" key="4">
    <source>
        <dbReference type="EMBL" id="OWK35614.1"/>
    </source>
</evidence>
<name>A0A225D7J9_9BACT</name>
<dbReference type="GO" id="GO:0000160">
    <property type="term" value="P:phosphorelay signal transduction system"/>
    <property type="evidence" value="ECO:0007669"/>
    <property type="project" value="InterPro"/>
</dbReference>
<evidence type="ECO:0000256" key="2">
    <source>
        <dbReference type="PROSITE-ProRule" id="PRU00169"/>
    </source>
</evidence>
<feature type="domain" description="Response regulatory" evidence="3">
    <location>
        <begin position="3"/>
        <end position="119"/>
    </location>
</feature>
<evidence type="ECO:0000313" key="5">
    <source>
        <dbReference type="Proteomes" id="UP000214646"/>
    </source>
</evidence>
<reference evidence="5" key="1">
    <citation type="submission" date="2017-06" db="EMBL/GenBank/DDBJ databases">
        <title>Genome analysis of Fimbriiglobus ruber SP5, the first member of the order Planctomycetales with confirmed chitinolytic capability.</title>
        <authorList>
            <person name="Ravin N.V."/>
            <person name="Rakitin A.L."/>
            <person name="Ivanova A.A."/>
            <person name="Beletsky A.V."/>
            <person name="Kulichevskaya I.S."/>
            <person name="Mardanov A.V."/>
            <person name="Dedysh S.N."/>
        </authorList>
    </citation>
    <scope>NUCLEOTIDE SEQUENCE [LARGE SCALE GENOMIC DNA]</scope>
    <source>
        <strain evidence="5">SP5</strain>
    </source>
</reference>
<protein>
    <submittedName>
        <fullName evidence="4">Signal transduction response regulator</fullName>
    </submittedName>
</protein>
<dbReference type="RefSeq" id="WP_088258785.1">
    <property type="nucleotide sequence ID" value="NZ_NIDE01000017.1"/>
</dbReference>
<feature type="modified residue" description="4-aspartylphosphate" evidence="2">
    <location>
        <position position="52"/>
    </location>
</feature>
<organism evidence="4 5">
    <name type="scientific">Fimbriiglobus ruber</name>
    <dbReference type="NCBI Taxonomy" id="1908690"/>
    <lineage>
        <taxon>Bacteria</taxon>
        <taxon>Pseudomonadati</taxon>
        <taxon>Planctomycetota</taxon>
        <taxon>Planctomycetia</taxon>
        <taxon>Gemmatales</taxon>
        <taxon>Gemmataceae</taxon>
        <taxon>Fimbriiglobus</taxon>
    </lineage>
</organism>
<dbReference type="PROSITE" id="PS50110">
    <property type="entry name" value="RESPONSE_REGULATORY"/>
    <property type="match status" value="1"/>
</dbReference>
<gene>
    <name evidence="4" type="ORF">FRUB_08177</name>
</gene>
<proteinExistence type="predicted"/>
<dbReference type="EMBL" id="NIDE01000017">
    <property type="protein sequence ID" value="OWK35614.1"/>
    <property type="molecule type" value="Genomic_DNA"/>
</dbReference>
<dbReference type="SMART" id="SM00448">
    <property type="entry name" value="REC"/>
    <property type="match status" value="1"/>
</dbReference>
<evidence type="ECO:0000259" key="3">
    <source>
        <dbReference type="PROSITE" id="PS50110"/>
    </source>
</evidence>
<dbReference type="Pfam" id="PF00072">
    <property type="entry name" value="Response_reg"/>
    <property type="match status" value="1"/>
</dbReference>
<keyword evidence="5" id="KW-1185">Reference proteome</keyword>
<dbReference type="InterPro" id="IPR001789">
    <property type="entry name" value="Sig_transdc_resp-reg_receiver"/>
</dbReference>
<dbReference type="AlphaFoldDB" id="A0A225D7J9"/>
<dbReference type="OrthoDB" id="9813953at2"/>
<dbReference type="PANTHER" id="PTHR44591:SF23">
    <property type="entry name" value="CHEY SUBFAMILY"/>
    <property type="match status" value="1"/>
</dbReference>
<dbReference type="SUPFAM" id="SSF52172">
    <property type="entry name" value="CheY-like"/>
    <property type="match status" value="1"/>
</dbReference>
<dbReference type="InterPro" id="IPR011006">
    <property type="entry name" value="CheY-like_superfamily"/>
</dbReference>
<dbReference type="Proteomes" id="UP000214646">
    <property type="component" value="Unassembled WGS sequence"/>
</dbReference>
<comment type="caution">
    <text evidence="4">The sequence shown here is derived from an EMBL/GenBank/DDBJ whole genome shotgun (WGS) entry which is preliminary data.</text>
</comment>